<keyword evidence="3" id="KW-1185">Reference proteome</keyword>
<feature type="non-terminal residue" evidence="2">
    <location>
        <position position="1"/>
    </location>
</feature>
<gene>
    <name evidence="2" type="ORF">CUNI_LOCUS1093</name>
</gene>
<dbReference type="InterPro" id="IPR019176">
    <property type="entry name" value="Cytochrome_B561-rel"/>
</dbReference>
<keyword evidence="1" id="KW-0812">Transmembrane</keyword>
<accession>A0A8S3YJ38</accession>
<reference evidence="2" key="1">
    <citation type="submission" date="2021-04" db="EMBL/GenBank/DDBJ databases">
        <authorList>
            <consortium name="Molecular Ecology Group"/>
        </authorList>
    </citation>
    <scope>NUCLEOTIDE SEQUENCE</scope>
</reference>
<feature type="transmembrane region" description="Helical" evidence="1">
    <location>
        <begin position="65"/>
        <end position="87"/>
    </location>
</feature>
<keyword evidence="1" id="KW-0472">Membrane</keyword>
<dbReference type="PANTHER" id="PTHR21780">
    <property type="entry name" value="TRANSMEMBRANE PROTEIN 209"/>
    <property type="match status" value="1"/>
</dbReference>
<protein>
    <recommendedName>
        <fullName evidence="4">Transmembrane protein 209</fullName>
    </recommendedName>
</protein>
<organism evidence="2 3">
    <name type="scientific">Candidula unifasciata</name>
    <dbReference type="NCBI Taxonomy" id="100452"/>
    <lineage>
        <taxon>Eukaryota</taxon>
        <taxon>Metazoa</taxon>
        <taxon>Spiralia</taxon>
        <taxon>Lophotrochozoa</taxon>
        <taxon>Mollusca</taxon>
        <taxon>Gastropoda</taxon>
        <taxon>Heterobranchia</taxon>
        <taxon>Euthyneura</taxon>
        <taxon>Panpulmonata</taxon>
        <taxon>Eupulmonata</taxon>
        <taxon>Stylommatophora</taxon>
        <taxon>Helicina</taxon>
        <taxon>Helicoidea</taxon>
        <taxon>Geomitridae</taxon>
        <taxon>Candidula</taxon>
    </lineage>
</organism>
<keyword evidence="1" id="KW-1133">Transmembrane helix</keyword>
<dbReference type="Proteomes" id="UP000678393">
    <property type="component" value="Unassembled WGS sequence"/>
</dbReference>
<comment type="caution">
    <text evidence="2">The sequence shown here is derived from an EMBL/GenBank/DDBJ whole genome shotgun (WGS) entry which is preliminary data.</text>
</comment>
<evidence type="ECO:0000313" key="3">
    <source>
        <dbReference type="Proteomes" id="UP000678393"/>
    </source>
</evidence>
<dbReference type="EMBL" id="CAJHNH020000127">
    <property type="protein sequence ID" value="CAG5115535.1"/>
    <property type="molecule type" value="Genomic_DNA"/>
</dbReference>
<evidence type="ECO:0008006" key="4">
    <source>
        <dbReference type="Google" id="ProtNLM"/>
    </source>
</evidence>
<evidence type="ECO:0000313" key="2">
    <source>
        <dbReference type="EMBL" id="CAG5115535.1"/>
    </source>
</evidence>
<proteinExistence type="predicted"/>
<sequence length="480" mass="53487">MPSPYKSPIVESTWERLHMTQAARQAVISSAKIVVIFAFLFFDMSYSVFSGLVSLAHPVVWFTELSLAILLVFQIISNGLLLCRYFWMCVFGSAVDITEDQGKLMALPINSTAFKTKSPEKPQSASSSLNLSHSNAYGTMDMTPLKSSTSLTAHTPGRYQSPVSNSSLMSPYASYFSTPSQNSSYTSSFNSSFDKSLNLSAVSQSSGRGDYDRASMRSWRSKSVPLSISSSKYKHITDVDTLHRYINEEDEKERIKSQVSLENLPAGNLSFLSFGLNPLDFTQIFRKFTYQLSPSSSTAPTLNSSSDQITNQGIGDVWNKYDVSESDLCVWIEKLRKWISFTIVSRLNAEIDEVNASLRKIGCEDTQVGEVGVSVLKQLALTKGTYVPTLNSVVAYMDFCPNQEYLRNRIKDLNTGSMSAFTWDRGGNYGKPWGEHLPTDAALVMHLFCCYLDSRLPAHPKYPDGKSFTSQHFVKTPDKP</sequence>
<dbReference type="OrthoDB" id="509821at2759"/>
<evidence type="ECO:0000256" key="1">
    <source>
        <dbReference type="SAM" id="Phobius"/>
    </source>
</evidence>
<name>A0A8S3YJ38_9EUPU</name>
<dbReference type="PANTHER" id="PTHR21780:SF0">
    <property type="entry name" value="TRANSMEMBRANE PROTEIN 209"/>
    <property type="match status" value="1"/>
</dbReference>
<feature type="transmembrane region" description="Helical" evidence="1">
    <location>
        <begin position="33"/>
        <end position="53"/>
    </location>
</feature>
<dbReference type="Pfam" id="PF09786">
    <property type="entry name" value="CytochromB561_N"/>
    <property type="match status" value="1"/>
</dbReference>
<dbReference type="AlphaFoldDB" id="A0A8S3YJ38"/>
<dbReference type="GO" id="GO:0016020">
    <property type="term" value="C:membrane"/>
    <property type="evidence" value="ECO:0007669"/>
    <property type="project" value="TreeGrafter"/>
</dbReference>